<gene>
    <name evidence="3" type="ORF">H9630_11400</name>
</gene>
<organism evidence="3 4">
    <name type="scientific">Planococcus wigleyi</name>
    <dbReference type="NCBI Taxonomy" id="2762216"/>
    <lineage>
        <taxon>Bacteria</taxon>
        <taxon>Bacillati</taxon>
        <taxon>Bacillota</taxon>
        <taxon>Bacilli</taxon>
        <taxon>Bacillales</taxon>
        <taxon>Caryophanaceae</taxon>
        <taxon>Planococcus</taxon>
    </lineage>
</organism>
<feature type="transmembrane region" description="Helical" evidence="1">
    <location>
        <begin position="12"/>
        <end position="35"/>
    </location>
</feature>
<feature type="transmembrane region" description="Helical" evidence="1">
    <location>
        <begin position="136"/>
        <end position="158"/>
    </location>
</feature>
<name>A0ABR8WEH6_9BACL</name>
<keyword evidence="1" id="KW-1133">Transmembrane helix</keyword>
<comment type="caution">
    <text evidence="3">The sequence shown here is derived from an EMBL/GenBank/DDBJ whole genome shotgun (WGS) entry which is preliminary data.</text>
</comment>
<dbReference type="InterPro" id="IPR012867">
    <property type="entry name" value="DUF1648"/>
</dbReference>
<evidence type="ECO:0000313" key="3">
    <source>
        <dbReference type="EMBL" id="MBD8015420.1"/>
    </source>
</evidence>
<feature type="domain" description="DUF1648" evidence="2">
    <location>
        <begin position="24"/>
        <end position="70"/>
    </location>
</feature>
<dbReference type="Proteomes" id="UP000658980">
    <property type="component" value="Unassembled WGS sequence"/>
</dbReference>
<evidence type="ECO:0000313" key="4">
    <source>
        <dbReference type="Proteomes" id="UP000658980"/>
    </source>
</evidence>
<reference evidence="3 4" key="1">
    <citation type="submission" date="2020-08" db="EMBL/GenBank/DDBJ databases">
        <title>A Genomic Blueprint of the Chicken Gut Microbiome.</title>
        <authorList>
            <person name="Gilroy R."/>
            <person name="Ravi A."/>
            <person name="Getino M."/>
            <person name="Pursley I."/>
            <person name="Horton D.L."/>
            <person name="Alikhan N.-F."/>
            <person name="Baker D."/>
            <person name="Gharbi K."/>
            <person name="Hall N."/>
            <person name="Watson M."/>
            <person name="Adriaenssens E.M."/>
            <person name="Foster-Nyarko E."/>
            <person name="Jarju S."/>
            <person name="Secka A."/>
            <person name="Antonio M."/>
            <person name="Oren A."/>
            <person name="Chaudhuri R."/>
            <person name="La Ragione R.M."/>
            <person name="Hildebrand F."/>
            <person name="Pallen M.J."/>
        </authorList>
    </citation>
    <scope>NUCLEOTIDE SEQUENCE [LARGE SCALE GENOMIC DNA]</scope>
    <source>
        <strain evidence="3 4">Sa1BUA13</strain>
    </source>
</reference>
<protein>
    <submittedName>
        <fullName evidence="3">DUF1648 domain-containing protein</fullName>
    </submittedName>
</protein>
<dbReference type="RefSeq" id="WP_191715618.1">
    <property type="nucleotide sequence ID" value="NZ_JACSPU010000004.1"/>
</dbReference>
<feature type="transmembrane region" description="Helical" evidence="1">
    <location>
        <begin position="63"/>
        <end position="80"/>
    </location>
</feature>
<keyword evidence="1" id="KW-0472">Membrane</keyword>
<keyword evidence="4" id="KW-1185">Reference proteome</keyword>
<proteinExistence type="predicted"/>
<sequence length="163" mass="18403">MKEQPKIDIPGTGFGSFLNAVSVLVFLTMLVYLFVQYGALPDQVPGHYDGAGQVDRWGGKEELFLLPLIGAALWIGMSVLEKYPHTYNYLNLTEENAEAQYKNGRLMINVLKNEIVILFSWINFQNIRVALGEADGLGSFFMPVFLAVIFGSILFFMIRMLRK</sequence>
<keyword evidence="1" id="KW-0812">Transmembrane</keyword>
<feature type="transmembrane region" description="Helical" evidence="1">
    <location>
        <begin position="106"/>
        <end position="124"/>
    </location>
</feature>
<accession>A0ABR8WEH6</accession>
<evidence type="ECO:0000256" key="1">
    <source>
        <dbReference type="SAM" id="Phobius"/>
    </source>
</evidence>
<dbReference type="EMBL" id="JACSPU010000004">
    <property type="protein sequence ID" value="MBD8015420.1"/>
    <property type="molecule type" value="Genomic_DNA"/>
</dbReference>
<dbReference type="Pfam" id="PF07853">
    <property type="entry name" value="DUF1648"/>
    <property type="match status" value="1"/>
</dbReference>
<evidence type="ECO:0000259" key="2">
    <source>
        <dbReference type="Pfam" id="PF07853"/>
    </source>
</evidence>